<organism evidence="3 4">
    <name type="scientific">Rhodococcus aetherivorans</name>
    <dbReference type="NCBI Taxonomy" id="191292"/>
    <lineage>
        <taxon>Bacteria</taxon>
        <taxon>Bacillati</taxon>
        <taxon>Actinomycetota</taxon>
        <taxon>Actinomycetes</taxon>
        <taxon>Mycobacteriales</taxon>
        <taxon>Nocardiaceae</taxon>
        <taxon>Rhodococcus</taxon>
    </lineage>
</organism>
<proteinExistence type="predicted"/>
<dbReference type="EMBL" id="CP106982">
    <property type="protein sequence ID" value="UYF94597.1"/>
    <property type="molecule type" value="Genomic_DNA"/>
</dbReference>
<dbReference type="Pfam" id="PF08044">
    <property type="entry name" value="DUF1707"/>
    <property type="match status" value="1"/>
</dbReference>
<dbReference type="PANTHER" id="PTHR40763:SF4">
    <property type="entry name" value="DUF1707 DOMAIN-CONTAINING PROTEIN"/>
    <property type="match status" value="1"/>
</dbReference>
<reference evidence="3" key="1">
    <citation type="submission" date="2022-09" db="EMBL/GenBank/DDBJ databases">
        <title>The genome sequence of Rhodococcus aetherivorans N1.</title>
        <authorList>
            <person name="Jiang W."/>
        </authorList>
    </citation>
    <scope>NUCLEOTIDE SEQUENCE</scope>
    <source>
        <strain evidence="3">N1</strain>
    </source>
</reference>
<evidence type="ECO:0000259" key="2">
    <source>
        <dbReference type="Pfam" id="PF08044"/>
    </source>
</evidence>
<name>A0AA46PPL5_9NOCA</name>
<feature type="domain" description="DUF1707" evidence="2">
    <location>
        <begin position="9"/>
        <end position="61"/>
    </location>
</feature>
<dbReference type="Proteomes" id="UP001163947">
    <property type="component" value="Chromosome"/>
</dbReference>
<gene>
    <name evidence="3" type="ORF">OCS65_02130</name>
</gene>
<evidence type="ECO:0000313" key="4">
    <source>
        <dbReference type="Proteomes" id="UP001163947"/>
    </source>
</evidence>
<sequence length="276" mass="28781">MVSRHTPRTRARDIDRALVCGRLDTAYTDGQLDFGEHRDRTARAMSAKTLGELADLVRDLQPPEDSGDLAAPPPGRRPGLRRAAAVTVAVAAAAAGAAVMLSDGDGPAPGPAAVREQPAAPVAVPDDGVDPIVVTPVRPLEPGGFEAVLAAVRDRFGNTVVYRLVLRPERAHIERALPDEPGRIATYTYAGGALRAQPVTVQRFPGYQDFDLGAVDAGAVTARIAEAPALVGLPGGTVSHVSFAHDGTPAVTIYVESGDGTRYVKILFDGGVLGVF</sequence>
<accession>A0AA46PPL5</accession>
<protein>
    <submittedName>
        <fullName evidence="3">DUF1707 domain-containing protein</fullName>
    </submittedName>
</protein>
<feature type="region of interest" description="Disordered" evidence="1">
    <location>
        <begin position="60"/>
        <end position="80"/>
    </location>
</feature>
<dbReference type="AlphaFoldDB" id="A0AA46PPL5"/>
<dbReference type="InterPro" id="IPR012551">
    <property type="entry name" value="DUF1707_SHOCT-like"/>
</dbReference>
<evidence type="ECO:0000256" key="1">
    <source>
        <dbReference type="SAM" id="MobiDB-lite"/>
    </source>
</evidence>
<dbReference type="PANTHER" id="PTHR40763">
    <property type="entry name" value="MEMBRANE PROTEIN-RELATED"/>
    <property type="match status" value="1"/>
</dbReference>
<evidence type="ECO:0000313" key="3">
    <source>
        <dbReference type="EMBL" id="UYF94597.1"/>
    </source>
</evidence>